<feature type="binding site" evidence="9">
    <location>
        <begin position="499"/>
        <end position="506"/>
    </location>
    <ligand>
        <name>ATP</name>
        <dbReference type="ChEBI" id="CHEBI:30616"/>
    </ligand>
</feature>
<dbReference type="KEGG" id="phon:BH719_08115"/>
<evidence type="ECO:0000256" key="9">
    <source>
        <dbReference type="PROSITE-ProRule" id="PRU00289"/>
    </source>
</evidence>
<evidence type="ECO:0000256" key="11">
    <source>
        <dbReference type="SAM" id="Phobius"/>
    </source>
</evidence>
<reference evidence="13 14" key="1">
    <citation type="submission" date="2016-09" db="EMBL/GenBank/DDBJ databases">
        <title>Complete genome sequence of Actinomyces hongkongensis HKU8.</title>
        <authorList>
            <person name="Gao Y.-X."/>
            <person name="Zhou Y.-Y."/>
            <person name="Xie Y."/>
            <person name="Wang M."/>
            <person name="Wang S.-J."/>
            <person name="Shen S.-G."/>
        </authorList>
    </citation>
    <scope>NUCLEOTIDE SEQUENCE [LARGE SCALE GENOMIC DNA]</scope>
    <source>
        <strain evidence="13 14">HKU8</strain>
    </source>
</reference>
<dbReference type="SMART" id="SM00382">
    <property type="entry name" value="AAA"/>
    <property type="match status" value="2"/>
</dbReference>
<gene>
    <name evidence="13" type="ORF">BH719_08115</name>
</gene>
<dbReference type="InterPro" id="IPR002543">
    <property type="entry name" value="FtsK_dom"/>
</dbReference>
<evidence type="ECO:0000256" key="10">
    <source>
        <dbReference type="SAM" id="MobiDB-lite"/>
    </source>
</evidence>
<evidence type="ECO:0000313" key="13">
    <source>
        <dbReference type="EMBL" id="AOS47811.1"/>
    </source>
</evidence>
<dbReference type="PANTHER" id="PTHR22683">
    <property type="entry name" value="SPORULATION PROTEIN RELATED"/>
    <property type="match status" value="1"/>
</dbReference>
<sequence length="1424" mass="156722">MARLTKKTRQAEAVDESVPTRPQGELVLEPPPDREEAPNASNMLTSVVPMLGSVGMMAFMALSQSNNPRMLFMAGAMVFAMISMVGTQMYRQVSAFRTKVADMRGEYLAYLAETRRAVRDMAKQHYQYLQHTLPAPDSLVLLAESGARVWERRTKTAGLLNVRLGESQQKLSKRLVAPDPGVLANPDVVCQSALARFVDVQSNLGLAPYGIYLDQFLTVELCGLRRHTEPQLRAMIAHLAVMVPPSDLRIAVLASEENIDQWDWVKWLPHVRSEESEDALGPARMVATTAEELDELMGPDVETRGEFRQESAGQGSRPHFLLVVDGAEYPSNWIPMSEKGVEGLTRVVIRTVWEDLEDSSTLRLILRVGKGDKVVNGRRTVEPMPLGQVVQQDITPALYRPDQMSIEEATAVARRLTRFTEGMAQAVTNKSEKKASSDLMDLLGLGDVRLFDPDKRWRHRKGRDYLRVPFGLTESGAPVIIDIKESAKNGMGPHGMLIGATGSGKSEVLRTMVLAMALTHDPVQLNFVLVDFKGGATFAGMDTMPHVSAMISNLEEESFLVARMEEALQGEMSRRQELLRAAGNFAKVEEYENARRAGKHDGPPLPALFVIIDEFSELLVAHPNFIKVFEAIGRLGRSLSVHLLFASQRIDTKAGDLMSHISYRIGLKTFSAGESRSIIGSDVAFKLPPLPGSGYLLAGGEDLVRFRASYVAAPPPESAKAVDADSDEEEAIRHILPFSADRVEPDEAIVIEEGLLPVPHHGAQALRRGGEVPPPPPGAVGAPTGAEPVGAEEEEPDFSQYADMSQLDIAVKRMEGHGLAAHKIWLEPLDTPPTLDMLFGDLAVDPRFGLVSASWREKGPLRVPMGMVDLPRQQKQETLEYDFSGAKGHGIVVGSPMTGKSTALRSLVMSLALTASPLEIQFYVMDFGGTFSSMRNLPHIAGIASRGDTERATRMLAEIEAILFDREIYFRKNGIDTMADYRRMRAAGKADDGYGDVFVILDGWVTLKEEFDGEDRRLGRMMERALNYGVHLIVGTGRWLDLRMDIQPLFGTKIELRVDDESASIIDRQAKKNVPLDRPGRGLDMDAHQMLLTLPRIDGERDPETLSEGVRKAIADIHAAARGMHAPRLRLLPERITVPELLSAIPELGRPMRELEAEYTKALEAEAAAARANAPEGAEVPEAPIEKPPVPLHDKCLVLGVEERRLGPLVFDPLKEQNLFLVGDGESGRSSFIRLVAHEIMRTNTPKEAKLIVVDPRRSLLGEIPEEYLVAYLTMNDDIENELRAIASAIVEKRAPGKDVTVAQLRERSWWSGPELWLLADDEDMLMGGMNNKLQPIDGLLSQARDVGLHVVAARRTGGGMMSDRFISKVREMGATGLILSGSPDDGPVIGRVKAVPSRPGRAQVVTRNAGVYRAQLAWQPTSE</sequence>
<dbReference type="PROSITE" id="PS50901">
    <property type="entry name" value="FTSK"/>
    <property type="match status" value="3"/>
</dbReference>
<evidence type="ECO:0000256" key="3">
    <source>
        <dbReference type="ARBA" id="ARBA00022692"/>
    </source>
</evidence>
<dbReference type="GO" id="GO:0003677">
    <property type="term" value="F:DNA binding"/>
    <property type="evidence" value="ECO:0007669"/>
    <property type="project" value="InterPro"/>
</dbReference>
<dbReference type="InterPro" id="IPR023836">
    <property type="entry name" value="EccCa-like_Actinobacteria"/>
</dbReference>
<evidence type="ECO:0000256" key="6">
    <source>
        <dbReference type="ARBA" id="ARBA00022840"/>
    </source>
</evidence>
<feature type="region of interest" description="Disordered" evidence="10">
    <location>
        <begin position="765"/>
        <end position="796"/>
    </location>
</feature>
<evidence type="ECO:0000259" key="12">
    <source>
        <dbReference type="PROSITE" id="PS50901"/>
    </source>
</evidence>
<dbReference type="InterPro" id="IPR023837">
    <property type="entry name" value="EccCb-like_Actinobacteria"/>
</dbReference>
<feature type="compositionally biased region" description="Low complexity" evidence="10">
    <location>
        <begin position="779"/>
        <end position="789"/>
    </location>
</feature>
<dbReference type="GO" id="GO:0005524">
    <property type="term" value="F:ATP binding"/>
    <property type="evidence" value="ECO:0007669"/>
    <property type="project" value="UniProtKB-UniRule"/>
</dbReference>
<evidence type="ECO:0000256" key="2">
    <source>
        <dbReference type="ARBA" id="ARBA00022475"/>
    </source>
</evidence>
<feature type="domain" description="FtsK" evidence="12">
    <location>
        <begin position="1206"/>
        <end position="1389"/>
    </location>
</feature>
<dbReference type="InterPro" id="IPR027417">
    <property type="entry name" value="P-loop_NTPase"/>
</dbReference>
<keyword evidence="14" id="KW-1185">Reference proteome</keyword>
<feature type="domain" description="FtsK" evidence="12">
    <location>
        <begin position="476"/>
        <end position="676"/>
    </location>
</feature>
<keyword evidence="2" id="KW-1003">Cell membrane</keyword>
<feature type="domain" description="FtsK" evidence="12">
    <location>
        <begin position="876"/>
        <end position="1065"/>
    </location>
</feature>
<dbReference type="NCBIfam" id="TIGR03924">
    <property type="entry name" value="T7SS_EccC_a"/>
    <property type="match status" value="1"/>
</dbReference>
<keyword evidence="7 11" id="KW-1133">Transmembrane helix</keyword>
<dbReference type="Pfam" id="PF01580">
    <property type="entry name" value="FtsK_SpoIIIE"/>
    <property type="match status" value="2"/>
</dbReference>
<dbReference type="InterPro" id="IPR050206">
    <property type="entry name" value="FtsK/SpoIIIE/SftA"/>
</dbReference>
<evidence type="ECO:0000256" key="4">
    <source>
        <dbReference type="ARBA" id="ARBA00022737"/>
    </source>
</evidence>
<organism evidence="13 14">
    <name type="scientific">Pauljensenia hongkongensis</name>
    <dbReference type="NCBI Taxonomy" id="178339"/>
    <lineage>
        <taxon>Bacteria</taxon>
        <taxon>Bacillati</taxon>
        <taxon>Actinomycetota</taxon>
        <taxon>Actinomycetes</taxon>
        <taxon>Actinomycetales</taxon>
        <taxon>Actinomycetaceae</taxon>
        <taxon>Pauljensenia</taxon>
    </lineage>
</organism>
<feature type="region of interest" description="Disordered" evidence="10">
    <location>
        <begin position="1"/>
        <end position="40"/>
    </location>
</feature>
<feature type="binding site" evidence="9">
    <location>
        <begin position="1223"/>
        <end position="1230"/>
    </location>
    <ligand>
        <name>ATP</name>
        <dbReference type="ChEBI" id="CHEBI:30616"/>
    </ligand>
</feature>
<keyword evidence="6 9" id="KW-0067">ATP-binding</keyword>
<feature type="binding site" evidence="9">
    <location>
        <begin position="894"/>
        <end position="901"/>
    </location>
    <ligand>
        <name>ATP</name>
        <dbReference type="ChEBI" id="CHEBI:30616"/>
    </ligand>
</feature>
<dbReference type="EMBL" id="CP017298">
    <property type="protein sequence ID" value="AOS47811.1"/>
    <property type="molecule type" value="Genomic_DNA"/>
</dbReference>
<comment type="subcellular location">
    <subcellularLocation>
        <location evidence="1">Cell membrane</location>
        <topology evidence="1">Multi-pass membrane protein</topology>
    </subcellularLocation>
</comment>
<keyword evidence="8 11" id="KW-0472">Membrane</keyword>
<dbReference type="Proteomes" id="UP000095214">
    <property type="component" value="Chromosome"/>
</dbReference>
<dbReference type="InterPro" id="IPR003593">
    <property type="entry name" value="AAA+_ATPase"/>
</dbReference>
<evidence type="ECO:0000313" key="14">
    <source>
        <dbReference type="Proteomes" id="UP000095214"/>
    </source>
</evidence>
<evidence type="ECO:0000256" key="1">
    <source>
        <dbReference type="ARBA" id="ARBA00004651"/>
    </source>
</evidence>
<keyword evidence="4" id="KW-0677">Repeat</keyword>
<keyword evidence="5 9" id="KW-0547">Nucleotide-binding</keyword>
<dbReference type="NCBIfam" id="TIGR03925">
    <property type="entry name" value="T7SS_EccC_b"/>
    <property type="match status" value="1"/>
</dbReference>
<dbReference type="GO" id="GO:0005886">
    <property type="term" value="C:plasma membrane"/>
    <property type="evidence" value="ECO:0007669"/>
    <property type="project" value="UniProtKB-SubCell"/>
</dbReference>
<evidence type="ECO:0000256" key="8">
    <source>
        <dbReference type="ARBA" id="ARBA00023136"/>
    </source>
</evidence>
<dbReference type="SUPFAM" id="SSF52540">
    <property type="entry name" value="P-loop containing nucleoside triphosphate hydrolases"/>
    <property type="match status" value="3"/>
</dbReference>
<evidence type="ECO:0000256" key="5">
    <source>
        <dbReference type="ARBA" id="ARBA00022741"/>
    </source>
</evidence>
<protein>
    <submittedName>
        <fullName evidence="13">Type VII secretion protein</fullName>
    </submittedName>
</protein>
<proteinExistence type="predicted"/>
<accession>A0A1D8B3T8</accession>
<dbReference type="PANTHER" id="PTHR22683:SF1">
    <property type="entry name" value="TYPE VII SECRETION SYSTEM PROTEIN ESSC"/>
    <property type="match status" value="1"/>
</dbReference>
<dbReference type="Gene3D" id="3.40.50.300">
    <property type="entry name" value="P-loop containing nucleotide triphosphate hydrolases"/>
    <property type="match status" value="4"/>
</dbReference>
<dbReference type="STRING" id="178339.BH719_08115"/>
<feature type="transmembrane region" description="Helical" evidence="11">
    <location>
        <begin position="70"/>
        <end position="90"/>
    </location>
</feature>
<keyword evidence="3 11" id="KW-0812">Transmembrane</keyword>
<dbReference type="RefSeq" id="WP_009744348.1">
    <property type="nucleotide sequence ID" value="NZ_CP017298.1"/>
</dbReference>
<name>A0A1D8B3T8_9ACTO</name>
<dbReference type="OrthoDB" id="9807790at2"/>
<evidence type="ECO:0000256" key="7">
    <source>
        <dbReference type="ARBA" id="ARBA00022989"/>
    </source>
</evidence>